<dbReference type="GO" id="GO:0005634">
    <property type="term" value="C:nucleus"/>
    <property type="evidence" value="ECO:0007669"/>
    <property type="project" value="TreeGrafter"/>
</dbReference>
<feature type="compositionally biased region" description="Low complexity" evidence="1">
    <location>
        <begin position="493"/>
        <end position="502"/>
    </location>
</feature>
<feature type="compositionally biased region" description="Polar residues" evidence="1">
    <location>
        <begin position="23"/>
        <end position="40"/>
    </location>
</feature>
<dbReference type="OrthoDB" id="9751586at2759"/>
<dbReference type="PANTHER" id="PTHR22467:SF1">
    <property type="entry name" value="EZH INHIBITORY PROTEIN"/>
    <property type="match status" value="1"/>
</dbReference>
<organism evidence="2 3">
    <name type="scientific">Chrysochloris asiatica</name>
    <name type="common">Cape golden mole</name>
    <dbReference type="NCBI Taxonomy" id="185453"/>
    <lineage>
        <taxon>Eukaryota</taxon>
        <taxon>Metazoa</taxon>
        <taxon>Chordata</taxon>
        <taxon>Craniata</taxon>
        <taxon>Vertebrata</taxon>
        <taxon>Euteleostomi</taxon>
        <taxon>Mammalia</taxon>
        <taxon>Eutheria</taxon>
        <taxon>Afrotheria</taxon>
        <taxon>Chrysochloridae</taxon>
        <taxon>Chrysochlorinae</taxon>
        <taxon>Chrysochloris</taxon>
    </lineage>
</organism>
<gene>
    <name evidence="3" type="primary">LOC102817463</name>
</gene>
<dbReference type="AlphaFoldDB" id="A0A9B0WJH6"/>
<name>A0A9B0WJH6_CHRAS</name>
<dbReference type="InterPro" id="IPR052882">
    <property type="entry name" value="EZH_Inhibitor"/>
</dbReference>
<feature type="compositionally biased region" description="Basic and acidic residues" evidence="1">
    <location>
        <begin position="60"/>
        <end position="74"/>
    </location>
</feature>
<dbReference type="RefSeq" id="XP_006840061.1">
    <property type="nucleotide sequence ID" value="XM_006839998.1"/>
</dbReference>
<proteinExistence type="predicted"/>
<evidence type="ECO:0000256" key="1">
    <source>
        <dbReference type="SAM" id="MobiDB-lite"/>
    </source>
</evidence>
<dbReference type="Proteomes" id="UP000504623">
    <property type="component" value="Unplaced"/>
</dbReference>
<feature type="compositionally biased region" description="Low complexity" evidence="1">
    <location>
        <begin position="41"/>
        <end position="52"/>
    </location>
</feature>
<accession>A0A9B0WJH6</accession>
<dbReference type="PANTHER" id="PTHR22467">
    <property type="entry name" value="EZH INHIBITORY PROTEIN-RELATED"/>
    <property type="match status" value="1"/>
</dbReference>
<dbReference type="GeneID" id="102817463"/>
<feature type="compositionally biased region" description="Basic residues" evidence="1">
    <location>
        <begin position="200"/>
        <end position="209"/>
    </location>
</feature>
<reference evidence="3" key="1">
    <citation type="submission" date="2025-08" db="UniProtKB">
        <authorList>
            <consortium name="RefSeq"/>
        </authorList>
    </citation>
    <scope>IDENTIFICATION</scope>
    <source>
        <tissue evidence="3">Spleen</tissue>
    </source>
</reference>
<sequence>MVAPVPRSAYGTSNPEPVDPVPTASSELAPSVAPPSSNEGSATAAAASTATAIWVPGEDPGLRSVDRAQTKRSDFQGSRSSDGDLANKLQPSNSCPSPAPWSEASRPGPALRSHTKPRGPTLGSFAATPDTPVYSQAHHRGDQSDPVPGRSHGSSEAPSPARGRRRRRHSADAPGTALVCSAEVPGPVPGRSESPSPTHGRTRRGRRGRRTELPSPARGQGHQVETATPALGRRHHRRVEPPGPAQGRGQHRAESPSPALGRRGRQHRVEPPGPALGRRGRQHRARLLAAVAASTAWNHQARLLAAVAANTALNHQARLLTARRRCGLRGAESLGRRRRRCHLPSPVPALHRCSCPPPGPARGRSLYRTVQPGATCSHCMAPLAYRSSVCTPTGQSSRSSLMTPGRVQQRSTLHSRSPPQLAGQNPPSSGVSFRRLGSPRLSNPPDSEVPSLASQSNRPVRMRASSPSPPGRFFPLPMLYGEGSSSPSPPSSPASSSSSSSPWFLGLDSISTPIPDSLRRALMPELDDQSPPSPCE</sequence>
<evidence type="ECO:0000313" key="2">
    <source>
        <dbReference type="Proteomes" id="UP000504623"/>
    </source>
</evidence>
<feature type="compositionally biased region" description="Polar residues" evidence="1">
    <location>
        <begin position="390"/>
        <end position="431"/>
    </location>
</feature>
<feature type="region of interest" description="Disordered" evidence="1">
    <location>
        <begin position="1"/>
        <end position="282"/>
    </location>
</feature>
<feature type="region of interest" description="Disordered" evidence="1">
    <location>
        <begin position="390"/>
        <end position="536"/>
    </location>
</feature>
<protein>
    <submittedName>
        <fullName evidence="3">Uncharacterized protein CXorf67-like</fullName>
    </submittedName>
</protein>
<keyword evidence="2" id="KW-1185">Reference proteome</keyword>
<evidence type="ECO:0000313" key="3">
    <source>
        <dbReference type="RefSeq" id="XP_006840061.1"/>
    </source>
</evidence>